<evidence type="ECO:0000313" key="3">
    <source>
        <dbReference type="EMBL" id="KAL2826561.1"/>
    </source>
</evidence>
<evidence type="ECO:0000313" key="4">
    <source>
        <dbReference type="Proteomes" id="UP001610446"/>
    </source>
</evidence>
<organism evidence="3 4">
    <name type="scientific">Aspergillus pseudoustus</name>
    <dbReference type="NCBI Taxonomy" id="1810923"/>
    <lineage>
        <taxon>Eukaryota</taxon>
        <taxon>Fungi</taxon>
        <taxon>Dikarya</taxon>
        <taxon>Ascomycota</taxon>
        <taxon>Pezizomycotina</taxon>
        <taxon>Eurotiomycetes</taxon>
        <taxon>Eurotiomycetidae</taxon>
        <taxon>Eurotiales</taxon>
        <taxon>Aspergillaceae</taxon>
        <taxon>Aspergillus</taxon>
        <taxon>Aspergillus subgen. Nidulantes</taxon>
    </lineage>
</organism>
<evidence type="ECO:0000256" key="1">
    <source>
        <dbReference type="ARBA" id="ARBA00023002"/>
    </source>
</evidence>
<dbReference type="InterPro" id="IPR016161">
    <property type="entry name" value="Ald_DH/histidinol_DH"/>
</dbReference>
<dbReference type="InterPro" id="IPR015590">
    <property type="entry name" value="Aldehyde_DH_dom"/>
</dbReference>
<dbReference type="Pfam" id="PF00171">
    <property type="entry name" value="Aldedh"/>
    <property type="match status" value="1"/>
</dbReference>
<feature type="domain" description="Aldehyde dehydrogenase" evidence="2">
    <location>
        <begin position="33"/>
        <end position="104"/>
    </location>
</feature>
<dbReference type="InterPro" id="IPR016162">
    <property type="entry name" value="Ald_DH_N"/>
</dbReference>
<accession>A0ABR4IFM9</accession>
<comment type="caution">
    <text evidence="3">The sequence shown here is derived from an EMBL/GenBank/DDBJ whole genome shotgun (WGS) entry which is preliminary data.</text>
</comment>
<gene>
    <name evidence="3" type="ORF">BJY01DRAFT_255946</name>
</gene>
<dbReference type="Gene3D" id="3.40.605.10">
    <property type="entry name" value="Aldehyde Dehydrogenase, Chain A, domain 1"/>
    <property type="match status" value="1"/>
</dbReference>
<evidence type="ECO:0000259" key="2">
    <source>
        <dbReference type="Pfam" id="PF00171"/>
    </source>
</evidence>
<dbReference type="EMBL" id="JBFXLU010000434">
    <property type="protein sequence ID" value="KAL2826561.1"/>
    <property type="molecule type" value="Genomic_DNA"/>
</dbReference>
<dbReference type="SUPFAM" id="SSF53720">
    <property type="entry name" value="ALDH-like"/>
    <property type="match status" value="1"/>
</dbReference>
<proteinExistence type="predicted"/>
<keyword evidence="4" id="KW-1185">Reference proteome</keyword>
<reference evidence="3 4" key="1">
    <citation type="submission" date="2024-07" db="EMBL/GenBank/DDBJ databases">
        <title>Section-level genome sequencing and comparative genomics of Aspergillus sections Usti and Cavernicolus.</title>
        <authorList>
            <consortium name="Lawrence Berkeley National Laboratory"/>
            <person name="Nybo J.L."/>
            <person name="Vesth T.C."/>
            <person name="Theobald S."/>
            <person name="Frisvad J.C."/>
            <person name="Larsen T.O."/>
            <person name="Kjaerboelling I."/>
            <person name="Rothschild-Mancinelli K."/>
            <person name="Lyhne E.K."/>
            <person name="Kogle M.E."/>
            <person name="Barry K."/>
            <person name="Clum A."/>
            <person name="Na H."/>
            <person name="Ledsgaard L."/>
            <person name="Lin J."/>
            <person name="Lipzen A."/>
            <person name="Kuo A."/>
            <person name="Riley R."/>
            <person name="Mondo S."/>
            <person name="Labutti K."/>
            <person name="Haridas S."/>
            <person name="Pangalinan J."/>
            <person name="Salamov A.A."/>
            <person name="Simmons B.A."/>
            <person name="Magnuson J.K."/>
            <person name="Chen J."/>
            <person name="Drula E."/>
            <person name="Henrissat B."/>
            <person name="Wiebenga A."/>
            <person name="Lubbers R.J."/>
            <person name="Gomes A.C."/>
            <person name="Makela M.R."/>
            <person name="Stajich J."/>
            <person name="Grigoriev I.V."/>
            <person name="Mortensen U.H."/>
            <person name="De Vries R.P."/>
            <person name="Baker S.E."/>
            <person name="Andersen M.R."/>
        </authorList>
    </citation>
    <scope>NUCLEOTIDE SEQUENCE [LARGE SCALE GENOMIC DNA]</scope>
    <source>
        <strain evidence="3 4">CBS 123904</strain>
    </source>
</reference>
<dbReference type="PANTHER" id="PTHR43353:SF11">
    <property type="entry name" value="SUCCINATE SEMIALDEHYDE DEHYDROGENASE (EUROFUNG)"/>
    <property type="match status" value="1"/>
</dbReference>
<dbReference type="Proteomes" id="UP001610446">
    <property type="component" value="Unassembled WGS sequence"/>
</dbReference>
<protein>
    <recommendedName>
        <fullName evidence="2">Aldehyde dehydrogenase domain-containing protein</fullName>
    </recommendedName>
</protein>
<sequence>MTSDSHATSIAGWESSLRDPSLVISDAFIDGEWVQRDNTFPVYEPSTGKILSSVANVTKADFIDAINSATPAQAQFYESTTGPQRGQILRAWYDRIQKNIDDCTWQTANIRGDLVQS</sequence>
<dbReference type="PANTHER" id="PTHR43353">
    <property type="entry name" value="SUCCINATE-SEMIALDEHYDE DEHYDROGENASE, MITOCHONDRIAL"/>
    <property type="match status" value="1"/>
</dbReference>
<dbReference type="InterPro" id="IPR050740">
    <property type="entry name" value="Aldehyde_DH_Superfamily"/>
</dbReference>
<name>A0ABR4IFM9_9EURO</name>
<keyword evidence="1" id="KW-0560">Oxidoreductase</keyword>